<accession>A0ABP5M3V6</accession>
<sequence>MGIHVASRRRARESVVAQWPGAVVLDVTSRGPEPWVRFSPFYPHGGIPVPFSGGVTAASVEGIWQALKVFDGADVDASRLAVTSMRGIKRTVRRYGPVRGHRAGLDGDELLPYGRARREIYLPAYRWVLENEVADLVEDLRRLGEVVLLDYTVNGDVDDLTRPLSHAALIGLFAEGRWP</sequence>
<evidence type="ECO:0000313" key="1">
    <source>
        <dbReference type="EMBL" id="GAA2156695.1"/>
    </source>
</evidence>
<evidence type="ECO:0000313" key="2">
    <source>
        <dbReference type="Proteomes" id="UP001501020"/>
    </source>
</evidence>
<evidence type="ECO:0008006" key="3">
    <source>
        <dbReference type="Google" id="ProtNLM"/>
    </source>
</evidence>
<dbReference type="Pfam" id="PF22075">
    <property type="entry name" value="DUF6939"/>
    <property type="match status" value="1"/>
</dbReference>
<dbReference type="Proteomes" id="UP001501020">
    <property type="component" value="Unassembled WGS sequence"/>
</dbReference>
<comment type="caution">
    <text evidence="1">The sequence shown here is derived from an EMBL/GenBank/DDBJ whole genome shotgun (WGS) entry which is preliminary data.</text>
</comment>
<organism evidence="1 2">
    <name type="scientific">Actinomadura napierensis</name>
    <dbReference type="NCBI Taxonomy" id="267854"/>
    <lineage>
        <taxon>Bacteria</taxon>
        <taxon>Bacillati</taxon>
        <taxon>Actinomycetota</taxon>
        <taxon>Actinomycetes</taxon>
        <taxon>Streptosporangiales</taxon>
        <taxon>Thermomonosporaceae</taxon>
        <taxon>Actinomadura</taxon>
    </lineage>
</organism>
<dbReference type="EMBL" id="BAAAMR010000073">
    <property type="protein sequence ID" value="GAA2156695.1"/>
    <property type="molecule type" value="Genomic_DNA"/>
</dbReference>
<reference evidence="2" key="1">
    <citation type="journal article" date="2019" name="Int. J. Syst. Evol. Microbiol.">
        <title>The Global Catalogue of Microorganisms (GCM) 10K type strain sequencing project: providing services to taxonomists for standard genome sequencing and annotation.</title>
        <authorList>
            <consortium name="The Broad Institute Genomics Platform"/>
            <consortium name="The Broad Institute Genome Sequencing Center for Infectious Disease"/>
            <person name="Wu L."/>
            <person name="Ma J."/>
        </authorList>
    </citation>
    <scope>NUCLEOTIDE SEQUENCE [LARGE SCALE GENOMIC DNA]</scope>
    <source>
        <strain evidence="2">JCM 13850</strain>
    </source>
</reference>
<protein>
    <recommendedName>
        <fullName evidence="3">YcaO domain-containing protein</fullName>
    </recommendedName>
</protein>
<dbReference type="InterPro" id="IPR054219">
    <property type="entry name" value="DUF6939"/>
</dbReference>
<proteinExistence type="predicted"/>
<gene>
    <name evidence="1" type="ORF">GCM10009727_65720</name>
</gene>
<keyword evidence="2" id="KW-1185">Reference proteome</keyword>
<name>A0ABP5M3V6_9ACTN</name>